<dbReference type="AlphaFoldDB" id="A0A2S0U3Z7"/>
<organism evidence="2">
    <name type="scientific">Russula lepida</name>
    <dbReference type="NCBI Taxonomy" id="152963"/>
    <lineage>
        <taxon>Eukaryota</taxon>
        <taxon>Fungi</taxon>
        <taxon>Dikarya</taxon>
        <taxon>Basidiomycota</taxon>
        <taxon>Agaricomycotina</taxon>
        <taxon>Agaricomycetes</taxon>
        <taxon>Russulales</taxon>
        <taxon>Russulaceae</taxon>
        <taxon>Russula</taxon>
    </lineage>
</organism>
<feature type="transmembrane region" description="Helical" evidence="1">
    <location>
        <begin position="6"/>
        <end position="29"/>
    </location>
</feature>
<sequence>MKITLYLEIILILIAILASNGFIYTLTYFNLNNKNSSENISVITNSSEKDVFAPTLLIASNPLRLTSSESSSSQTLRLTSSESSASDSLSLTSSETFVSDTSSVASSDTLVSQAQDIFEDDDLMDLEVNYDIVTHTENSILGDTSEESFSPDVDVFENTTSLDSITILNGQTLEQWRDIAMDLHELPVNTAANILQQVKFEELNILYSQDIIQYAITQAELRLIIELIPAMDLFKPGINHLILTIMSYYHL</sequence>
<keyword evidence="1" id="KW-0472">Membrane</keyword>
<dbReference type="RefSeq" id="YP_009487292.1">
    <property type="nucleotide sequence ID" value="NC_037776.1"/>
</dbReference>
<gene>
    <name evidence="2" type="primary">orf251</name>
</gene>
<accession>A0A2S0U3Z7</accession>
<protein>
    <submittedName>
        <fullName evidence="2">Uncharacterized protein</fullName>
    </submittedName>
</protein>
<geneLocation type="mitochondrion" evidence="2"/>
<keyword evidence="1" id="KW-0812">Transmembrane</keyword>
<keyword evidence="2" id="KW-0496">Mitochondrion</keyword>
<keyword evidence="1" id="KW-1133">Transmembrane helix</keyword>
<dbReference type="EMBL" id="MH138075">
    <property type="protein sequence ID" value="AWB36194.1"/>
    <property type="molecule type" value="Genomic_DNA"/>
</dbReference>
<reference evidence="2" key="1">
    <citation type="journal article" date="2018" name="Int. J. Biol. Macromol.">
        <title>Characterization and comparative mitogenomic analysis of six newly sequenced mitochondrial genomes from ectomycorrhizal fungi (Russula) and phylogenetic analysis of the Agaricomycetes.</title>
        <authorList>
            <person name="Li Q."/>
            <person name="Wang Q."/>
            <person name="Chen C."/>
            <person name="Jin X."/>
            <person name="Chen Z."/>
            <person name="Xiong C."/>
            <person name="Li P."/>
            <person name="Zhao J."/>
            <person name="Huang W."/>
        </authorList>
    </citation>
    <scope>NUCLEOTIDE SEQUENCE</scope>
</reference>
<name>A0A2S0U3Z7_9AGAM</name>
<evidence type="ECO:0000313" key="2">
    <source>
        <dbReference type="EMBL" id="AWB36194.1"/>
    </source>
</evidence>
<evidence type="ECO:0000256" key="1">
    <source>
        <dbReference type="SAM" id="Phobius"/>
    </source>
</evidence>
<proteinExistence type="predicted"/>
<dbReference type="GeneID" id="36940859"/>